<feature type="transmembrane region" description="Helical" evidence="2">
    <location>
        <begin position="169"/>
        <end position="190"/>
    </location>
</feature>
<dbReference type="RefSeq" id="WP_068244573.1">
    <property type="nucleotide sequence ID" value="NZ_LPUY01000075.1"/>
</dbReference>
<feature type="compositionally biased region" description="Basic and acidic residues" evidence="1">
    <location>
        <begin position="1"/>
        <end position="10"/>
    </location>
</feature>
<dbReference type="Gene3D" id="1.20.144.10">
    <property type="entry name" value="Phosphatidic acid phosphatase type 2/haloperoxidase"/>
    <property type="match status" value="1"/>
</dbReference>
<feature type="transmembrane region" description="Helical" evidence="2">
    <location>
        <begin position="30"/>
        <end position="54"/>
    </location>
</feature>
<feature type="domain" description="Phosphatidic acid phosphatase type 2/haloperoxidase" evidence="3">
    <location>
        <begin position="41"/>
        <end position="187"/>
    </location>
</feature>
<gene>
    <name evidence="4" type="ORF">TRIHO_26960</name>
</gene>
<proteinExistence type="predicted"/>
<dbReference type="InterPro" id="IPR036938">
    <property type="entry name" value="PAP2/HPO_sf"/>
</dbReference>
<keyword evidence="2" id="KW-0812">Transmembrane</keyword>
<dbReference type="InterPro" id="IPR000326">
    <property type="entry name" value="PAP2/HPO"/>
</dbReference>
<dbReference type="OrthoDB" id="7917061at2"/>
<dbReference type="SUPFAM" id="SSF48317">
    <property type="entry name" value="Acid phosphatase/Vanadium-dependent haloperoxidase"/>
    <property type="match status" value="1"/>
</dbReference>
<sequence>MFDQRPDHGEPVLTRPRRPARRSPDRLRRLALWVVRQFGAFLILAILLVCMSFANRSVERIGDNIQIALPLAGLGCAVAEGRGVQYFGRFILMEFAIHGSKAGLGKAPLNQRPNGGDKGFPSGHMTASAFGATALVQGCLAANKTAQAAVVISAGFVGTSRVEAGAHTIWQVVAGAALGWMLQIASLAAFDRAFRRLWLGAAAAVSTVRRAVVSRLPTRSGDRSGAAQTFGLGVAVAVALAAGLAVQSLSDTPQEVTKLAEQSHTAR</sequence>
<evidence type="ECO:0000313" key="4">
    <source>
        <dbReference type="EMBL" id="KUP92392.1"/>
    </source>
</evidence>
<evidence type="ECO:0000259" key="3">
    <source>
        <dbReference type="SMART" id="SM00014"/>
    </source>
</evidence>
<evidence type="ECO:0000256" key="1">
    <source>
        <dbReference type="SAM" id="MobiDB-lite"/>
    </source>
</evidence>
<accession>A0A132BWF7</accession>
<name>A0A132BWF7_9RHOB</name>
<dbReference type="AlphaFoldDB" id="A0A132BWF7"/>
<evidence type="ECO:0000256" key="2">
    <source>
        <dbReference type="SAM" id="Phobius"/>
    </source>
</evidence>
<feature type="region of interest" description="Disordered" evidence="1">
    <location>
        <begin position="1"/>
        <end position="20"/>
    </location>
</feature>
<dbReference type="EMBL" id="LPUY01000075">
    <property type="protein sequence ID" value="KUP92392.1"/>
    <property type="molecule type" value="Genomic_DNA"/>
</dbReference>
<dbReference type="Pfam" id="PF01569">
    <property type="entry name" value="PAP2"/>
    <property type="match status" value="1"/>
</dbReference>
<keyword evidence="2" id="KW-1133">Transmembrane helix</keyword>
<dbReference type="Proteomes" id="UP000068382">
    <property type="component" value="Unassembled WGS sequence"/>
</dbReference>
<organism evidence="4 5">
    <name type="scientific">Tritonibacter horizontis</name>
    <dbReference type="NCBI Taxonomy" id="1768241"/>
    <lineage>
        <taxon>Bacteria</taxon>
        <taxon>Pseudomonadati</taxon>
        <taxon>Pseudomonadota</taxon>
        <taxon>Alphaproteobacteria</taxon>
        <taxon>Rhodobacterales</taxon>
        <taxon>Paracoccaceae</taxon>
        <taxon>Tritonibacter</taxon>
    </lineage>
</organism>
<protein>
    <submittedName>
        <fullName evidence="4">PAP2 superfamily protein</fullName>
    </submittedName>
</protein>
<feature type="transmembrane region" description="Helical" evidence="2">
    <location>
        <begin position="225"/>
        <end position="246"/>
    </location>
</feature>
<keyword evidence="5" id="KW-1185">Reference proteome</keyword>
<evidence type="ECO:0000313" key="5">
    <source>
        <dbReference type="Proteomes" id="UP000068382"/>
    </source>
</evidence>
<keyword evidence="2" id="KW-0472">Membrane</keyword>
<comment type="caution">
    <text evidence="4">The sequence shown here is derived from an EMBL/GenBank/DDBJ whole genome shotgun (WGS) entry which is preliminary data.</text>
</comment>
<dbReference type="SMART" id="SM00014">
    <property type="entry name" value="acidPPc"/>
    <property type="match status" value="1"/>
</dbReference>
<reference evidence="4 5" key="1">
    <citation type="submission" date="2015-12" db="EMBL/GenBank/DDBJ databases">
        <title>Genome sequence of the marine Rhodobacteraceae strain O3.65, Candidatus Tritonibacter horizontis.</title>
        <authorList>
            <person name="Poehlein A."/>
            <person name="Giebel H.A."/>
            <person name="Voget S."/>
            <person name="Brinkhoff T."/>
        </authorList>
    </citation>
    <scope>NUCLEOTIDE SEQUENCE [LARGE SCALE GENOMIC DNA]</scope>
    <source>
        <strain evidence="4 5">O3.65</strain>
    </source>
</reference>